<keyword evidence="4" id="KW-1185">Reference proteome</keyword>
<dbReference type="RefSeq" id="WP_187430927.1">
    <property type="nucleotide sequence ID" value="NZ_CP143423.1"/>
</dbReference>
<feature type="transmembrane region" description="Helical" evidence="2">
    <location>
        <begin position="20"/>
        <end position="44"/>
    </location>
</feature>
<evidence type="ECO:0000256" key="1">
    <source>
        <dbReference type="SAM" id="MobiDB-lite"/>
    </source>
</evidence>
<proteinExistence type="predicted"/>
<organism evidence="3 4">
    <name type="scientific">Roseobacter fucihabitans</name>
    <dbReference type="NCBI Taxonomy" id="1537242"/>
    <lineage>
        <taxon>Bacteria</taxon>
        <taxon>Pseudomonadati</taxon>
        <taxon>Pseudomonadota</taxon>
        <taxon>Alphaproteobacteria</taxon>
        <taxon>Rhodobacterales</taxon>
        <taxon>Roseobacteraceae</taxon>
        <taxon>Roseobacter</taxon>
    </lineage>
</organism>
<protein>
    <recommendedName>
        <fullName evidence="5">DUF4231 domain-containing protein</fullName>
    </recommendedName>
</protein>
<name>A0ABZ2BYE3_9RHOB</name>
<evidence type="ECO:0000313" key="3">
    <source>
        <dbReference type="EMBL" id="WVX50215.1"/>
    </source>
</evidence>
<dbReference type="Proteomes" id="UP001318682">
    <property type="component" value="Chromosome"/>
</dbReference>
<feature type="transmembrane region" description="Helical" evidence="2">
    <location>
        <begin position="56"/>
        <end position="72"/>
    </location>
</feature>
<dbReference type="EMBL" id="CP143423">
    <property type="protein sequence ID" value="WVX50215.1"/>
    <property type="molecule type" value="Genomic_DNA"/>
</dbReference>
<evidence type="ECO:0008006" key="5">
    <source>
        <dbReference type="Google" id="ProtNLM"/>
    </source>
</evidence>
<evidence type="ECO:0000313" key="4">
    <source>
        <dbReference type="Proteomes" id="UP001318682"/>
    </source>
</evidence>
<keyword evidence="2" id="KW-0812">Transmembrane</keyword>
<keyword evidence="2" id="KW-0472">Membrane</keyword>
<gene>
    <name evidence="3" type="ORF">ROLI_033120</name>
</gene>
<feature type="region of interest" description="Disordered" evidence="1">
    <location>
        <begin position="149"/>
        <end position="172"/>
    </location>
</feature>
<keyword evidence="2" id="KW-1133">Transmembrane helix</keyword>
<sequence length="172" mass="18823">MKTASALESARDSMKWWNRYYHSLLYLHYFLGILGILIGALIAADFSSSVSFLDNQVLGVVSTIIVGVVSFVQPGRMASAFYDAYWRMRVAILRHVEGQADVGKLVDAIENGFTAVGEIQPEPRDSVHEDDQSDLTDDQKAKLAAFRTALLAEGEPPDPAPGPDDTPPEPSK</sequence>
<feature type="compositionally biased region" description="Pro residues" evidence="1">
    <location>
        <begin position="157"/>
        <end position="172"/>
    </location>
</feature>
<reference evidence="3 4" key="1">
    <citation type="submission" date="2015-07" db="EMBL/GenBank/DDBJ databases">
        <authorList>
            <person name="Voget S."/>
            <person name="Dogs M."/>
            <person name="Brinkhoff T.H."/>
            <person name="Daniel R."/>
        </authorList>
    </citation>
    <scope>NUCLEOTIDE SEQUENCE [LARGE SCALE GENOMIC DNA]</scope>
    <source>
        <strain evidence="3 4">B14</strain>
    </source>
</reference>
<accession>A0ABZ2BYE3</accession>
<evidence type="ECO:0000256" key="2">
    <source>
        <dbReference type="SAM" id="Phobius"/>
    </source>
</evidence>
<reference evidence="4" key="2">
    <citation type="submission" date="2024-01" db="EMBL/GenBank/DDBJ databases">
        <title>Roseobacter fucihabitans sp. nov., isolated from the brown alga Fucus spiralis.</title>
        <authorList>
            <person name="Hahnke S."/>
            <person name="Berger M."/>
            <person name="Schlingloff A."/>
            <person name="Athale I."/>
            <person name="Neumann-Schaal M."/>
            <person name="Adenaya A."/>
            <person name="Poehlein A."/>
            <person name="Daniel R."/>
            <person name="Pertersen J."/>
            <person name="Brinkhoff T."/>
        </authorList>
    </citation>
    <scope>NUCLEOTIDE SEQUENCE [LARGE SCALE GENOMIC DNA]</scope>
    <source>
        <strain evidence="4">B14</strain>
    </source>
</reference>